<dbReference type="PANTHER" id="PTHR30250:SF10">
    <property type="entry name" value="LIPOPOLYSACCHARIDE BIOSYNTHESIS PROTEIN WZXC"/>
    <property type="match status" value="1"/>
</dbReference>
<feature type="transmembrane region" description="Helical" evidence="7">
    <location>
        <begin position="253"/>
        <end position="273"/>
    </location>
</feature>
<keyword evidence="3" id="KW-1003">Cell membrane</keyword>
<keyword evidence="9" id="KW-1185">Reference proteome</keyword>
<feature type="transmembrane region" description="Helical" evidence="7">
    <location>
        <begin position="41"/>
        <end position="67"/>
    </location>
</feature>
<feature type="transmembrane region" description="Helical" evidence="7">
    <location>
        <begin position="294"/>
        <end position="314"/>
    </location>
</feature>
<keyword evidence="5 7" id="KW-1133">Transmembrane helix</keyword>
<dbReference type="GO" id="GO:0005886">
    <property type="term" value="C:plasma membrane"/>
    <property type="evidence" value="ECO:0007669"/>
    <property type="project" value="UniProtKB-SubCell"/>
</dbReference>
<feature type="transmembrane region" description="Helical" evidence="7">
    <location>
        <begin position="414"/>
        <end position="432"/>
    </location>
</feature>
<evidence type="ECO:0000256" key="3">
    <source>
        <dbReference type="ARBA" id="ARBA00022475"/>
    </source>
</evidence>
<keyword evidence="4 7" id="KW-0812">Transmembrane</keyword>
<dbReference type="RefSeq" id="WP_092982531.1">
    <property type="nucleotide sequence ID" value="NZ_FOYQ01000002.1"/>
</dbReference>
<comment type="subcellular location">
    <subcellularLocation>
        <location evidence="1">Cell membrane</location>
        <topology evidence="1">Multi-pass membrane protein</topology>
    </subcellularLocation>
</comment>
<evidence type="ECO:0000256" key="2">
    <source>
        <dbReference type="ARBA" id="ARBA00007430"/>
    </source>
</evidence>
<gene>
    <name evidence="8" type="ORF">SAMN04490243_2086</name>
</gene>
<evidence type="ECO:0000313" key="8">
    <source>
        <dbReference type="EMBL" id="SFR48393.1"/>
    </source>
</evidence>
<keyword evidence="6 7" id="KW-0472">Membrane</keyword>
<organism evidence="8 9">
    <name type="scientific">Robiginitalea myxolifaciens</name>
    <dbReference type="NCBI Taxonomy" id="400055"/>
    <lineage>
        <taxon>Bacteria</taxon>
        <taxon>Pseudomonadati</taxon>
        <taxon>Bacteroidota</taxon>
        <taxon>Flavobacteriia</taxon>
        <taxon>Flavobacteriales</taxon>
        <taxon>Flavobacteriaceae</taxon>
        <taxon>Robiginitalea</taxon>
    </lineage>
</organism>
<feature type="transmembrane region" description="Helical" evidence="7">
    <location>
        <begin position="114"/>
        <end position="135"/>
    </location>
</feature>
<dbReference type="Proteomes" id="UP000199534">
    <property type="component" value="Unassembled WGS sequence"/>
</dbReference>
<name>A0A1I6H1Q6_9FLAO</name>
<feature type="transmembrane region" description="Helical" evidence="7">
    <location>
        <begin position="320"/>
        <end position="347"/>
    </location>
</feature>
<feature type="transmembrane region" description="Helical" evidence="7">
    <location>
        <begin position="79"/>
        <end position="102"/>
    </location>
</feature>
<evidence type="ECO:0000256" key="4">
    <source>
        <dbReference type="ARBA" id="ARBA00022692"/>
    </source>
</evidence>
<accession>A0A1I6H1Q6</accession>
<dbReference type="STRING" id="400055.SAMN04490243_2086"/>
<protein>
    <submittedName>
        <fullName evidence="8">Membrane protein involved in the export of O-antigen and teichoic acid</fullName>
    </submittedName>
</protein>
<feature type="transmembrane region" description="Helical" evidence="7">
    <location>
        <begin position="147"/>
        <end position="167"/>
    </location>
</feature>
<evidence type="ECO:0000256" key="1">
    <source>
        <dbReference type="ARBA" id="ARBA00004651"/>
    </source>
</evidence>
<dbReference type="InterPro" id="IPR050833">
    <property type="entry name" value="Poly_Biosynth_Transport"/>
</dbReference>
<proteinExistence type="inferred from homology"/>
<dbReference type="AlphaFoldDB" id="A0A1I6H1Q6"/>
<evidence type="ECO:0000313" key="9">
    <source>
        <dbReference type="Proteomes" id="UP000199534"/>
    </source>
</evidence>
<feature type="transmembrane region" description="Helical" evidence="7">
    <location>
        <begin position="368"/>
        <end position="394"/>
    </location>
</feature>
<evidence type="ECO:0000256" key="6">
    <source>
        <dbReference type="ARBA" id="ARBA00023136"/>
    </source>
</evidence>
<evidence type="ECO:0000256" key="7">
    <source>
        <dbReference type="SAM" id="Phobius"/>
    </source>
</evidence>
<dbReference type="EMBL" id="FOYQ01000002">
    <property type="protein sequence ID" value="SFR48393.1"/>
    <property type="molecule type" value="Genomic_DNA"/>
</dbReference>
<reference evidence="8 9" key="1">
    <citation type="submission" date="2016-10" db="EMBL/GenBank/DDBJ databases">
        <authorList>
            <person name="de Groot N.N."/>
        </authorList>
    </citation>
    <scope>NUCLEOTIDE SEQUENCE [LARGE SCALE GENOMIC DNA]</scope>
    <source>
        <strain evidence="8 9">DSM 21019</strain>
    </source>
</reference>
<dbReference type="OrthoDB" id="9770347at2"/>
<comment type="similarity">
    <text evidence="2">Belongs to the polysaccharide synthase family.</text>
</comment>
<feature type="transmembrane region" description="Helical" evidence="7">
    <location>
        <begin position="439"/>
        <end position="460"/>
    </location>
</feature>
<feature type="transmembrane region" description="Helical" evidence="7">
    <location>
        <begin position="214"/>
        <end position="233"/>
    </location>
</feature>
<sequence>MGFGDKLFKGTAWSALNRISTQATQFLLGIILARILSPEEYGVLAILMVFIIISQVFVDSGFTNALIHKQDRDEDDNSTVFLFNLGIALACYAILWFSAPFIADFYEVPLLVDYLRVLAITLIINASFAVPTTLLTILLDFKTLTKINVISVVISGLIAIYMAYNGFGVWSLVWQSLIRAILAAFLTWIYSRWKPIWKFSKTSFKGLFSYGSKLLVSALLANIFSNLNAILIGKYLSANALGFFSRGVQFSTVVYSLFSGTLNSVLLPGLAPFQDDTKLLVSHSKKILKISGMVVLPILLGLAVVAEPLVRFVLTEKWMLAVPVMQIFCVARSITILSGLNLNLLYVIGRTDLVLRQQYLGIAIRATLVIIALPYGIVMIALAELLATGIHFFINSYYVGKLLKYNAFQQIIDIRWILLANMIMVIFSLLLMQANFSDLLAIIIIPIAAGILYWLLIRFFPIPEYKLTLSKVTNLRKNL</sequence>
<dbReference type="CDD" id="cd13127">
    <property type="entry name" value="MATE_tuaB_like"/>
    <property type="match status" value="1"/>
</dbReference>
<evidence type="ECO:0000256" key="5">
    <source>
        <dbReference type="ARBA" id="ARBA00022989"/>
    </source>
</evidence>
<dbReference type="PANTHER" id="PTHR30250">
    <property type="entry name" value="PST FAMILY PREDICTED COLANIC ACID TRANSPORTER"/>
    <property type="match status" value="1"/>
</dbReference>
<dbReference type="Pfam" id="PF13440">
    <property type="entry name" value="Polysacc_synt_3"/>
    <property type="match status" value="1"/>
</dbReference>